<keyword evidence="1" id="KW-1133">Transmembrane helix</keyword>
<accession>A0A346XWR7</accession>
<evidence type="ECO:0000313" key="3">
    <source>
        <dbReference type="Proteomes" id="UP000264006"/>
    </source>
</evidence>
<keyword evidence="1" id="KW-0472">Membrane</keyword>
<dbReference type="Proteomes" id="UP000264006">
    <property type="component" value="Chromosome"/>
</dbReference>
<evidence type="ECO:0000313" key="2">
    <source>
        <dbReference type="EMBL" id="AXV06664.1"/>
    </source>
</evidence>
<reference evidence="2 3" key="1">
    <citation type="submission" date="2018-09" db="EMBL/GenBank/DDBJ databases">
        <title>Complete genome sequence of Euzebya sp. DY32-46 isolated from seawater of Pacific Ocean.</title>
        <authorList>
            <person name="Xu L."/>
            <person name="Wu Y.-H."/>
            <person name="Xu X.-W."/>
        </authorList>
    </citation>
    <scope>NUCLEOTIDE SEQUENCE [LARGE SCALE GENOMIC DNA]</scope>
    <source>
        <strain evidence="2 3">DY32-46</strain>
    </source>
</reference>
<dbReference type="EMBL" id="CP031165">
    <property type="protein sequence ID" value="AXV06664.1"/>
    <property type="molecule type" value="Genomic_DNA"/>
</dbReference>
<gene>
    <name evidence="2" type="ORF">DVS28_a1979</name>
</gene>
<dbReference type="AlphaFoldDB" id="A0A346XWR7"/>
<evidence type="ECO:0008006" key="4">
    <source>
        <dbReference type="Google" id="ProtNLM"/>
    </source>
</evidence>
<dbReference type="KEGG" id="euz:DVS28_a1979"/>
<organism evidence="2 3">
    <name type="scientific">Euzebya pacifica</name>
    <dbReference type="NCBI Taxonomy" id="1608957"/>
    <lineage>
        <taxon>Bacteria</taxon>
        <taxon>Bacillati</taxon>
        <taxon>Actinomycetota</taxon>
        <taxon>Nitriliruptoria</taxon>
        <taxon>Euzebyales</taxon>
    </lineage>
</organism>
<feature type="transmembrane region" description="Helical" evidence="1">
    <location>
        <begin position="299"/>
        <end position="322"/>
    </location>
</feature>
<feature type="transmembrane region" description="Helical" evidence="1">
    <location>
        <begin position="181"/>
        <end position="200"/>
    </location>
</feature>
<protein>
    <recommendedName>
        <fullName evidence="4">Citrate transporter</fullName>
    </recommendedName>
</protein>
<evidence type="ECO:0000256" key="1">
    <source>
        <dbReference type="SAM" id="Phobius"/>
    </source>
</evidence>
<feature type="transmembrane region" description="Helical" evidence="1">
    <location>
        <begin position="142"/>
        <end position="161"/>
    </location>
</feature>
<feature type="transmembrane region" description="Helical" evidence="1">
    <location>
        <begin position="64"/>
        <end position="83"/>
    </location>
</feature>
<sequence length="324" mass="32993">MSGSTLALASLVNIGAVPVVHANVDALRRRPGHEAQALTRGFVLAMQWSPVSAMFTVVLTEVGAAPPTMIATSFLVVLGIWCVDWVASAASRRSAAAGHCVPPADGPHPGGAEPSTGLWQVSLTMFSFVAAILVAWRVGGLTIIDAIIVLVLPFVAIWSALTHRVRAAAGTTLRLLHQELLSVDSQMAMLLAVGFFSAALESAGYLEQLGSLLGGIGGPGALLLLSAMPLLCMPAGLHPLIVVVLLLKVIDPGAIGIDPTWLGVALLGGATGATAASPFSGVVNLSARLCGVTPASVAVGNLGFGIRSWLLVSVLALASGWIGS</sequence>
<keyword evidence="3" id="KW-1185">Reference proteome</keyword>
<feature type="transmembrane region" description="Helical" evidence="1">
    <location>
        <begin position="259"/>
        <end position="279"/>
    </location>
</feature>
<keyword evidence="1" id="KW-0812">Transmembrane</keyword>
<feature type="transmembrane region" description="Helical" evidence="1">
    <location>
        <begin position="117"/>
        <end position="136"/>
    </location>
</feature>
<name>A0A346XWR7_9ACTN</name>
<proteinExistence type="predicted"/>
<feature type="transmembrane region" description="Helical" evidence="1">
    <location>
        <begin position="220"/>
        <end position="247"/>
    </location>
</feature>